<dbReference type="EnsemblPlants" id="evm.model.08.781">
    <property type="protein sequence ID" value="cds.evm.model.08.781"/>
    <property type="gene ID" value="evm.TU.08.781"/>
</dbReference>
<evidence type="ECO:0000313" key="2">
    <source>
        <dbReference type="EnsemblPlants" id="cds.evm.model.08.781"/>
    </source>
</evidence>
<keyword evidence="3" id="KW-1185">Reference proteome</keyword>
<feature type="compositionally biased region" description="Basic and acidic residues" evidence="1">
    <location>
        <begin position="19"/>
        <end position="28"/>
    </location>
</feature>
<sequence length="159" mass="17960">MLRTCSTALTMTRILKMGMKKDKGKGKVGEPPQKPTPKPPQEDTNPVGQPSSMQKATSAFEPRSPYDPRGKTVPQGQSAKVPKPKGRRNHPSDSVNQDGRTIVGYYEDSRSTISLRWRLDAKYKKYKSEKARPRGGDLRNYLSDKMRGHYLPESKTKRL</sequence>
<feature type="region of interest" description="Disordered" evidence="1">
    <location>
        <begin position="1"/>
        <end position="101"/>
    </location>
</feature>
<dbReference type="AlphaFoldDB" id="A0A803QCC5"/>
<feature type="compositionally biased region" description="Polar residues" evidence="1">
    <location>
        <begin position="1"/>
        <end position="10"/>
    </location>
</feature>
<dbReference type="Gramene" id="evm.model.08.781">
    <property type="protein sequence ID" value="cds.evm.model.08.781"/>
    <property type="gene ID" value="evm.TU.08.781"/>
</dbReference>
<feature type="compositionally biased region" description="Polar residues" evidence="1">
    <location>
        <begin position="42"/>
        <end position="57"/>
    </location>
</feature>
<accession>A0A803QCC5</accession>
<protein>
    <submittedName>
        <fullName evidence="2">Uncharacterized protein</fullName>
    </submittedName>
</protein>
<dbReference type="EMBL" id="UZAU01000693">
    <property type="status" value="NOT_ANNOTATED_CDS"/>
    <property type="molecule type" value="Genomic_DNA"/>
</dbReference>
<dbReference type="Proteomes" id="UP000596661">
    <property type="component" value="Chromosome 8"/>
</dbReference>
<evidence type="ECO:0000256" key="1">
    <source>
        <dbReference type="SAM" id="MobiDB-lite"/>
    </source>
</evidence>
<feature type="region of interest" description="Disordered" evidence="1">
    <location>
        <begin position="127"/>
        <end position="159"/>
    </location>
</feature>
<evidence type="ECO:0000313" key="3">
    <source>
        <dbReference type="Proteomes" id="UP000596661"/>
    </source>
</evidence>
<proteinExistence type="predicted"/>
<name>A0A803QCC5_CANSA</name>
<organism evidence="2 3">
    <name type="scientific">Cannabis sativa</name>
    <name type="common">Hemp</name>
    <name type="synonym">Marijuana</name>
    <dbReference type="NCBI Taxonomy" id="3483"/>
    <lineage>
        <taxon>Eukaryota</taxon>
        <taxon>Viridiplantae</taxon>
        <taxon>Streptophyta</taxon>
        <taxon>Embryophyta</taxon>
        <taxon>Tracheophyta</taxon>
        <taxon>Spermatophyta</taxon>
        <taxon>Magnoliopsida</taxon>
        <taxon>eudicotyledons</taxon>
        <taxon>Gunneridae</taxon>
        <taxon>Pentapetalae</taxon>
        <taxon>rosids</taxon>
        <taxon>fabids</taxon>
        <taxon>Rosales</taxon>
        <taxon>Cannabaceae</taxon>
        <taxon>Cannabis</taxon>
    </lineage>
</organism>
<reference evidence="2" key="1">
    <citation type="submission" date="2018-11" db="EMBL/GenBank/DDBJ databases">
        <authorList>
            <person name="Grassa J C."/>
        </authorList>
    </citation>
    <scope>NUCLEOTIDE SEQUENCE [LARGE SCALE GENOMIC DNA]</scope>
</reference>
<reference evidence="2" key="2">
    <citation type="submission" date="2021-03" db="UniProtKB">
        <authorList>
            <consortium name="EnsemblPlants"/>
        </authorList>
    </citation>
    <scope>IDENTIFICATION</scope>
</reference>